<sequence>MDKIEIFENERATGYNKFVETWIPNYQYFINCLPKLFSGVTSTNLLVVGCGTGNEIEGFIKAPKKWNITGIDPSPDMIKQATENLQEFDNIRLIEGLITDLDTENKYDAATLLLVLHFLDDNGSKLKLLKDISERLVSGATFVMLDITGTKNQMQQNLQVLKHLLPEGLDKVQIDNRLNRIENKLFPVSEERLSELCEKAGFEKPHRFFQSSIYMGWMTRKK</sequence>
<evidence type="ECO:0000313" key="2">
    <source>
        <dbReference type="EMBL" id="MDO5972641.1"/>
    </source>
</evidence>
<accession>A0ABT8WI22</accession>
<dbReference type="InterPro" id="IPR029063">
    <property type="entry name" value="SAM-dependent_MTases_sf"/>
</dbReference>
<name>A0ABT8WI22_9FLAO</name>
<dbReference type="RefSeq" id="WP_303299704.1">
    <property type="nucleotide sequence ID" value="NZ_BAABDA010000042.1"/>
</dbReference>
<dbReference type="Proteomes" id="UP001176806">
    <property type="component" value="Unassembled WGS sequence"/>
</dbReference>
<dbReference type="EMBL" id="JAUOEL010000001">
    <property type="protein sequence ID" value="MDO5972641.1"/>
    <property type="molecule type" value="Genomic_DNA"/>
</dbReference>
<gene>
    <name evidence="2" type="ORF">Q4Q40_00465</name>
</gene>
<dbReference type="EC" id="2.1.-.-" evidence="2"/>
<comment type="caution">
    <text evidence="2">The sequence shown here is derived from an EMBL/GenBank/DDBJ whole genome shotgun (WGS) entry which is preliminary data.</text>
</comment>
<dbReference type="Gene3D" id="3.40.50.150">
    <property type="entry name" value="Vaccinia Virus protein VP39"/>
    <property type="match status" value="1"/>
</dbReference>
<evidence type="ECO:0000259" key="1">
    <source>
        <dbReference type="Pfam" id="PF08242"/>
    </source>
</evidence>
<dbReference type="SUPFAM" id="SSF53335">
    <property type="entry name" value="S-adenosyl-L-methionine-dependent methyltransferases"/>
    <property type="match status" value="1"/>
</dbReference>
<keyword evidence="2" id="KW-0808">Transferase</keyword>
<dbReference type="InterPro" id="IPR013217">
    <property type="entry name" value="Methyltransf_12"/>
</dbReference>
<evidence type="ECO:0000313" key="3">
    <source>
        <dbReference type="Proteomes" id="UP001176806"/>
    </source>
</evidence>
<reference evidence="2" key="1">
    <citation type="submission" date="2023-07" db="EMBL/GenBank/DDBJ databases">
        <title>Two novel species in the genus Flavivirga.</title>
        <authorList>
            <person name="Kwon K."/>
        </authorList>
    </citation>
    <scope>NUCLEOTIDE SEQUENCE</scope>
    <source>
        <strain evidence="2">KACC 14158</strain>
    </source>
</reference>
<dbReference type="PANTHER" id="PTHR43861:SF1">
    <property type="entry name" value="TRANS-ACONITATE 2-METHYLTRANSFERASE"/>
    <property type="match status" value="1"/>
</dbReference>
<feature type="domain" description="Methyltransferase type 12" evidence="1">
    <location>
        <begin position="46"/>
        <end position="140"/>
    </location>
</feature>
<dbReference type="GO" id="GO:0008168">
    <property type="term" value="F:methyltransferase activity"/>
    <property type="evidence" value="ECO:0007669"/>
    <property type="project" value="UniProtKB-KW"/>
</dbReference>
<keyword evidence="3" id="KW-1185">Reference proteome</keyword>
<proteinExistence type="predicted"/>
<organism evidence="2 3">
    <name type="scientific">Flavivirga jejuensis</name>
    <dbReference type="NCBI Taxonomy" id="870487"/>
    <lineage>
        <taxon>Bacteria</taxon>
        <taxon>Pseudomonadati</taxon>
        <taxon>Bacteroidota</taxon>
        <taxon>Flavobacteriia</taxon>
        <taxon>Flavobacteriales</taxon>
        <taxon>Flavobacteriaceae</taxon>
        <taxon>Flavivirga</taxon>
    </lineage>
</organism>
<dbReference type="CDD" id="cd02440">
    <property type="entry name" value="AdoMet_MTases"/>
    <property type="match status" value="1"/>
</dbReference>
<dbReference type="Pfam" id="PF08242">
    <property type="entry name" value="Methyltransf_12"/>
    <property type="match status" value="1"/>
</dbReference>
<keyword evidence="2" id="KW-0489">Methyltransferase</keyword>
<dbReference type="PANTHER" id="PTHR43861">
    <property type="entry name" value="TRANS-ACONITATE 2-METHYLTRANSFERASE-RELATED"/>
    <property type="match status" value="1"/>
</dbReference>
<protein>
    <submittedName>
        <fullName evidence="2">Class I SAM-dependent methyltransferase</fullName>
        <ecNumber evidence="2">2.1.-.-</ecNumber>
    </submittedName>
</protein>
<dbReference type="GO" id="GO:0032259">
    <property type="term" value="P:methylation"/>
    <property type="evidence" value="ECO:0007669"/>
    <property type="project" value="UniProtKB-KW"/>
</dbReference>